<accession>A0A2K9P502</accession>
<organism evidence="1 2">
    <name type="scientific">Monoglobus pectinilyticus</name>
    <dbReference type="NCBI Taxonomy" id="1981510"/>
    <lineage>
        <taxon>Bacteria</taxon>
        <taxon>Bacillati</taxon>
        <taxon>Bacillota</taxon>
        <taxon>Clostridia</taxon>
        <taxon>Monoglobales</taxon>
        <taxon>Monoglobaceae</taxon>
        <taxon>Monoglobus</taxon>
    </lineage>
</organism>
<evidence type="ECO:0000313" key="2">
    <source>
        <dbReference type="Proteomes" id="UP000235589"/>
    </source>
</evidence>
<evidence type="ECO:0000313" key="1">
    <source>
        <dbReference type="EMBL" id="AUO19909.1"/>
    </source>
</evidence>
<reference evidence="1 2" key="1">
    <citation type="submission" date="2017-04" db="EMBL/GenBank/DDBJ databases">
        <title>Monoglobus pectinilyticus 14 draft genome.</title>
        <authorList>
            <person name="Kim C."/>
            <person name="Rosendale D.I."/>
            <person name="Kelly W.J."/>
            <person name="Tannock G.W."/>
            <person name="Patchett M.L."/>
            <person name="Jordens J.Z."/>
        </authorList>
    </citation>
    <scope>NUCLEOTIDE SEQUENCE [LARGE SCALE GENOMIC DNA]</scope>
    <source>
        <strain evidence="1 2">14</strain>
    </source>
</reference>
<sequence>MIDKIVEMLNGREYLDEVTPETRRLAKENNIVIVYNRSDDLMIFDGVIQDEVGCYEGGVAFINSNGLFSPEDDFICPACEDCKYIQEERNKCKIIWAKWCVSNVSWSYLTDIPHKTFDIMEDGEIYCRGIVFSLDDLGEEEK</sequence>
<dbReference type="EMBL" id="CP020991">
    <property type="protein sequence ID" value="AUO19909.1"/>
    <property type="molecule type" value="Genomic_DNA"/>
</dbReference>
<dbReference type="KEGG" id="mpec:B9O19_01755"/>
<dbReference type="AlphaFoldDB" id="A0A2K9P502"/>
<name>A0A2K9P502_9FIRM</name>
<dbReference type="GeneID" id="98063137"/>
<dbReference type="RefSeq" id="WP_154058648.1">
    <property type="nucleotide sequence ID" value="NZ_CP020991.1"/>
</dbReference>
<gene>
    <name evidence="1" type="ORF">B9O19_01755</name>
</gene>
<dbReference type="OrthoDB" id="2045521at2"/>
<keyword evidence="2" id="KW-1185">Reference proteome</keyword>
<dbReference type="Proteomes" id="UP000235589">
    <property type="component" value="Chromosome"/>
</dbReference>
<protein>
    <submittedName>
        <fullName evidence="1">Uncharacterized protein</fullName>
    </submittedName>
</protein>
<proteinExistence type="predicted"/>